<comment type="caution">
    <text evidence="2">The sequence shown here is derived from an EMBL/GenBank/DDBJ whole genome shotgun (WGS) entry which is preliminary data.</text>
</comment>
<organism evidence="2 3">
    <name type="scientific">Arthrobacter russicus</name>
    <dbReference type="NCBI Taxonomy" id="172040"/>
    <lineage>
        <taxon>Bacteria</taxon>
        <taxon>Bacillati</taxon>
        <taxon>Actinomycetota</taxon>
        <taxon>Actinomycetes</taxon>
        <taxon>Micrococcales</taxon>
        <taxon>Micrococcaceae</taxon>
        <taxon>Arthrobacter</taxon>
    </lineage>
</organism>
<gene>
    <name evidence="2" type="ORF">JOE69_002865</name>
</gene>
<feature type="compositionally biased region" description="Basic and acidic residues" evidence="1">
    <location>
        <begin position="92"/>
        <end position="103"/>
    </location>
</feature>
<keyword evidence="3" id="KW-1185">Reference proteome</keyword>
<name>A0ABU1JDW4_9MICC</name>
<feature type="region of interest" description="Disordered" evidence="1">
    <location>
        <begin position="80"/>
        <end position="103"/>
    </location>
</feature>
<protein>
    <recommendedName>
        <fullName evidence="4">Helix-turn-helix domain-containing protein</fullName>
    </recommendedName>
</protein>
<feature type="compositionally biased region" description="Polar residues" evidence="1">
    <location>
        <begin position="82"/>
        <end position="91"/>
    </location>
</feature>
<dbReference type="Proteomes" id="UP001185069">
    <property type="component" value="Unassembled WGS sequence"/>
</dbReference>
<proteinExistence type="predicted"/>
<accession>A0ABU1JDW4</accession>
<reference evidence="2 3" key="1">
    <citation type="submission" date="2023-07" db="EMBL/GenBank/DDBJ databases">
        <title>Sequencing the genomes of 1000 actinobacteria strains.</title>
        <authorList>
            <person name="Klenk H.-P."/>
        </authorList>
    </citation>
    <scope>NUCLEOTIDE SEQUENCE [LARGE SCALE GENOMIC DNA]</scope>
    <source>
        <strain evidence="2 3">DSM 14555</strain>
    </source>
</reference>
<evidence type="ECO:0008006" key="4">
    <source>
        <dbReference type="Google" id="ProtNLM"/>
    </source>
</evidence>
<dbReference type="EMBL" id="JAVDQF010000001">
    <property type="protein sequence ID" value="MDR6270627.1"/>
    <property type="molecule type" value="Genomic_DNA"/>
</dbReference>
<sequence>MSRDTVETAPYIAFAKRILRAAGKRVGDGDDFDLGELIALRTDLEDAIAAAVAGIRAQGQSWAYIGSGLGISRQSAHERYGSISNEGNGTSLDHKSTGLERER</sequence>
<evidence type="ECO:0000256" key="1">
    <source>
        <dbReference type="SAM" id="MobiDB-lite"/>
    </source>
</evidence>
<evidence type="ECO:0000313" key="2">
    <source>
        <dbReference type="EMBL" id="MDR6270627.1"/>
    </source>
</evidence>
<dbReference type="RefSeq" id="WP_309799813.1">
    <property type="nucleotide sequence ID" value="NZ_BAAAHY010000003.1"/>
</dbReference>
<evidence type="ECO:0000313" key="3">
    <source>
        <dbReference type="Proteomes" id="UP001185069"/>
    </source>
</evidence>